<organism evidence="2 3">
    <name type="scientific">Prauserella salsuginis</name>
    <dbReference type="NCBI Taxonomy" id="387889"/>
    <lineage>
        <taxon>Bacteria</taxon>
        <taxon>Bacillati</taxon>
        <taxon>Actinomycetota</taxon>
        <taxon>Actinomycetes</taxon>
        <taxon>Pseudonocardiales</taxon>
        <taxon>Pseudonocardiaceae</taxon>
        <taxon>Prauserella</taxon>
        <taxon>Prauserella salsuginis group</taxon>
    </lineage>
</organism>
<dbReference type="RefSeq" id="WP_377541220.1">
    <property type="nucleotide sequence ID" value="NZ_JBHXCV010000033.1"/>
</dbReference>
<dbReference type="Proteomes" id="UP001598673">
    <property type="component" value="Unassembled WGS sequence"/>
</dbReference>
<evidence type="ECO:0000313" key="3">
    <source>
        <dbReference type="Proteomes" id="UP001598673"/>
    </source>
</evidence>
<sequence>MSKPQRQRPSGTSPLGRPALAAHVEPLNVGDSRTPEVRESGSTGVPESGSLVPRYLTLVRTEARIRDDQAAELTALRRRVSAGRRSKVERITDNTLMRVAIDLLLAHAERLSGDTEEELRRSVLDT</sequence>
<keyword evidence="3" id="KW-1185">Reference proteome</keyword>
<name>A0ABW6GC50_9PSEU</name>
<reference evidence="2 3" key="1">
    <citation type="submission" date="2024-09" db="EMBL/GenBank/DDBJ databases">
        <title>The Natural Products Discovery Center: Release of the First 8490 Sequenced Strains for Exploring Actinobacteria Biosynthetic Diversity.</title>
        <authorList>
            <person name="Kalkreuter E."/>
            <person name="Kautsar S.A."/>
            <person name="Yang D."/>
            <person name="Bader C.D."/>
            <person name="Teijaro C.N."/>
            <person name="Fluegel L."/>
            <person name="Davis C.M."/>
            <person name="Simpson J.R."/>
            <person name="Lauterbach L."/>
            <person name="Steele A.D."/>
            <person name="Gui C."/>
            <person name="Meng S."/>
            <person name="Li G."/>
            <person name="Viehrig K."/>
            <person name="Ye F."/>
            <person name="Su P."/>
            <person name="Kiefer A.F."/>
            <person name="Nichols A."/>
            <person name="Cepeda A.J."/>
            <person name="Yan W."/>
            <person name="Fan B."/>
            <person name="Jiang Y."/>
            <person name="Adhikari A."/>
            <person name="Zheng C.-J."/>
            <person name="Schuster L."/>
            <person name="Cowan T.M."/>
            <person name="Smanski M.J."/>
            <person name="Chevrette M.G."/>
            <person name="De Carvalho L.P.S."/>
            <person name="Shen B."/>
        </authorList>
    </citation>
    <scope>NUCLEOTIDE SEQUENCE [LARGE SCALE GENOMIC DNA]</scope>
    <source>
        <strain evidence="2 3">NPDC060353</strain>
    </source>
</reference>
<protein>
    <submittedName>
        <fullName evidence="2">Uncharacterized protein</fullName>
    </submittedName>
</protein>
<accession>A0ABW6GC50</accession>
<evidence type="ECO:0000256" key="1">
    <source>
        <dbReference type="SAM" id="MobiDB-lite"/>
    </source>
</evidence>
<feature type="region of interest" description="Disordered" evidence="1">
    <location>
        <begin position="1"/>
        <end position="49"/>
    </location>
</feature>
<dbReference type="EMBL" id="JBHXCV010000033">
    <property type="protein sequence ID" value="MFD6796787.1"/>
    <property type="molecule type" value="Genomic_DNA"/>
</dbReference>
<proteinExistence type="predicted"/>
<comment type="caution">
    <text evidence="2">The sequence shown here is derived from an EMBL/GenBank/DDBJ whole genome shotgun (WGS) entry which is preliminary data.</text>
</comment>
<gene>
    <name evidence="2" type="ORF">ACFWGY_25950</name>
</gene>
<evidence type="ECO:0000313" key="2">
    <source>
        <dbReference type="EMBL" id="MFD6796787.1"/>
    </source>
</evidence>